<dbReference type="Gene3D" id="1.25.40.20">
    <property type="entry name" value="Ankyrin repeat-containing domain"/>
    <property type="match status" value="1"/>
</dbReference>
<dbReference type="AlphaFoldDB" id="A0A835Z747"/>
<organism evidence="1 2">
    <name type="scientific">Tribonema minus</name>
    <dbReference type="NCBI Taxonomy" id="303371"/>
    <lineage>
        <taxon>Eukaryota</taxon>
        <taxon>Sar</taxon>
        <taxon>Stramenopiles</taxon>
        <taxon>Ochrophyta</taxon>
        <taxon>PX clade</taxon>
        <taxon>Xanthophyceae</taxon>
        <taxon>Tribonematales</taxon>
        <taxon>Tribonemataceae</taxon>
        <taxon>Tribonema</taxon>
    </lineage>
</organism>
<dbReference type="InterPro" id="IPR052050">
    <property type="entry name" value="SecEffector_AnkRepeat"/>
</dbReference>
<protein>
    <recommendedName>
        <fullName evidence="3">Ankyrin repeat domain-containing protein</fullName>
    </recommendedName>
</protein>
<dbReference type="PANTHER" id="PTHR46586">
    <property type="entry name" value="ANKYRIN REPEAT-CONTAINING PROTEIN"/>
    <property type="match status" value="1"/>
</dbReference>
<sequence length="497" mass="53259">MDLKTPTSAPSQAEQGPADMARLSENPSLVTLVLGLAGPSSPSNLFGRAARLGKVELLQTLAERGHIDDRKHVMLSAARSGSLPAVMYLHELLGFDMDAPVVCSAAAHGGVELIEWMLANDAELTPKAIVTAARTGNIAALELLVPAAPVPRDLVLTAAAQTNRIAVMEWAEGTKRLPFVAPRQLHFAHSGGISGGIIGDSPFELPPMLAAAQAGHVEAMAWLTDHGYEWGASIWLVCSAAGRLNCLRWLAEHSGEAPVLSAAARVFSAAAGAPEFEPGSVIAMCELLLEMGCAWDKRACNMAAEAGRLEVLQWLRGHGCPWDGSTLRAAADHPDVYQWAVERGCPEEESDGDLDMEDELGGGFGDETDEENWFGHDDLEWAEGHLLDDEYADSFTDELDRDEDDLEPYVGYHHAHGAVVDVEVGEAAVEVDEVGGAEAIVCDAVDGEAAAEEAHEHLAAEEAHEHFAAEEAYQHEEAHEHFDADAYDELDIDGDYD</sequence>
<dbReference type="EMBL" id="JAFCMP010000079">
    <property type="protein sequence ID" value="KAG5187936.1"/>
    <property type="molecule type" value="Genomic_DNA"/>
</dbReference>
<gene>
    <name evidence="1" type="ORF">JKP88DRAFT_262319</name>
</gene>
<evidence type="ECO:0000313" key="1">
    <source>
        <dbReference type="EMBL" id="KAG5187936.1"/>
    </source>
</evidence>
<proteinExistence type="predicted"/>
<keyword evidence="2" id="KW-1185">Reference proteome</keyword>
<evidence type="ECO:0008006" key="3">
    <source>
        <dbReference type="Google" id="ProtNLM"/>
    </source>
</evidence>
<accession>A0A835Z747</accession>
<evidence type="ECO:0000313" key="2">
    <source>
        <dbReference type="Proteomes" id="UP000664859"/>
    </source>
</evidence>
<name>A0A835Z747_9STRA</name>
<comment type="caution">
    <text evidence="1">The sequence shown here is derived from an EMBL/GenBank/DDBJ whole genome shotgun (WGS) entry which is preliminary data.</text>
</comment>
<dbReference type="Proteomes" id="UP000664859">
    <property type="component" value="Unassembled WGS sequence"/>
</dbReference>
<reference evidence="1" key="1">
    <citation type="submission" date="2021-02" db="EMBL/GenBank/DDBJ databases">
        <title>First Annotated Genome of the Yellow-green Alga Tribonema minus.</title>
        <authorList>
            <person name="Mahan K.M."/>
        </authorList>
    </citation>
    <scope>NUCLEOTIDE SEQUENCE</scope>
    <source>
        <strain evidence="1">UTEX B ZZ1240</strain>
    </source>
</reference>
<dbReference type="InterPro" id="IPR036770">
    <property type="entry name" value="Ankyrin_rpt-contain_sf"/>
</dbReference>
<dbReference type="SUPFAM" id="SSF48403">
    <property type="entry name" value="Ankyrin repeat"/>
    <property type="match status" value="1"/>
</dbReference>
<dbReference type="PANTHER" id="PTHR46586:SF3">
    <property type="entry name" value="ANKYRIN REPEAT-CONTAINING PROTEIN"/>
    <property type="match status" value="1"/>
</dbReference>